<dbReference type="GO" id="GO:0005886">
    <property type="term" value="C:plasma membrane"/>
    <property type="evidence" value="ECO:0007669"/>
    <property type="project" value="UniProtKB-SubCell"/>
</dbReference>
<keyword evidence="3 5" id="KW-1133">Transmembrane helix</keyword>
<dbReference type="InterPro" id="IPR020846">
    <property type="entry name" value="MFS_dom"/>
</dbReference>
<dbReference type="Gene3D" id="1.20.1250.20">
    <property type="entry name" value="MFS general substrate transporter like domains"/>
    <property type="match status" value="1"/>
</dbReference>
<dbReference type="InterPro" id="IPR011701">
    <property type="entry name" value="MFS"/>
</dbReference>
<evidence type="ECO:0000259" key="6">
    <source>
        <dbReference type="PROSITE" id="PS50850"/>
    </source>
</evidence>
<evidence type="ECO:0000256" key="1">
    <source>
        <dbReference type="ARBA" id="ARBA00004651"/>
    </source>
</evidence>
<protein>
    <submittedName>
        <fullName evidence="7">MFS family permease</fullName>
    </submittedName>
</protein>
<keyword evidence="8" id="KW-1185">Reference proteome</keyword>
<keyword evidence="4 5" id="KW-0472">Membrane</keyword>
<dbReference type="Proteomes" id="UP000535890">
    <property type="component" value="Unassembled WGS sequence"/>
</dbReference>
<dbReference type="GO" id="GO:0022857">
    <property type="term" value="F:transmembrane transporter activity"/>
    <property type="evidence" value="ECO:0007669"/>
    <property type="project" value="InterPro"/>
</dbReference>
<reference evidence="7 8" key="1">
    <citation type="submission" date="2020-07" db="EMBL/GenBank/DDBJ databases">
        <title>Sequencing the genomes of 1000 actinobacteria strains.</title>
        <authorList>
            <person name="Klenk H.-P."/>
        </authorList>
    </citation>
    <scope>NUCLEOTIDE SEQUENCE [LARGE SCALE GENOMIC DNA]</scope>
    <source>
        <strain evidence="7 8">DSM 45772</strain>
    </source>
</reference>
<dbReference type="EMBL" id="JACCBN010000001">
    <property type="protein sequence ID" value="NYD37435.1"/>
    <property type="molecule type" value="Genomic_DNA"/>
</dbReference>
<dbReference type="InterPro" id="IPR036259">
    <property type="entry name" value="MFS_trans_sf"/>
</dbReference>
<keyword evidence="2 5" id="KW-0812">Transmembrane</keyword>
<evidence type="ECO:0000313" key="7">
    <source>
        <dbReference type="EMBL" id="NYD37435.1"/>
    </source>
</evidence>
<evidence type="ECO:0000256" key="2">
    <source>
        <dbReference type="ARBA" id="ARBA00022692"/>
    </source>
</evidence>
<dbReference type="PROSITE" id="PS50850">
    <property type="entry name" value="MFS"/>
    <property type="match status" value="1"/>
</dbReference>
<organism evidence="7 8">
    <name type="scientific">Actinomycetospora corticicola</name>
    <dbReference type="NCBI Taxonomy" id="663602"/>
    <lineage>
        <taxon>Bacteria</taxon>
        <taxon>Bacillati</taxon>
        <taxon>Actinomycetota</taxon>
        <taxon>Actinomycetes</taxon>
        <taxon>Pseudonocardiales</taxon>
        <taxon>Pseudonocardiaceae</taxon>
        <taxon>Actinomycetospora</taxon>
    </lineage>
</organism>
<name>A0A7Y9J6M6_9PSEU</name>
<feature type="transmembrane region" description="Helical" evidence="5">
    <location>
        <begin position="52"/>
        <end position="72"/>
    </location>
</feature>
<proteinExistence type="predicted"/>
<sequence length="131" mass="12929">MPLAAMLLVCGRLSDHCGRRPVAVVALLLDAVACGVFTQVDSTGVLLLARSIMGLATGLGLTAIAAFVVDLAPSRRQGLAGAVTGAAAPGGGLATGALVSGALVATLALVSATAALLLRRRRMTTVTPARA</sequence>
<evidence type="ECO:0000256" key="3">
    <source>
        <dbReference type="ARBA" id="ARBA00022989"/>
    </source>
</evidence>
<comment type="subcellular location">
    <subcellularLocation>
        <location evidence="1">Cell membrane</location>
        <topology evidence="1">Multi-pass membrane protein</topology>
    </subcellularLocation>
</comment>
<dbReference type="AlphaFoldDB" id="A0A7Y9J6M6"/>
<comment type="caution">
    <text evidence="7">The sequence shown here is derived from an EMBL/GenBank/DDBJ whole genome shotgun (WGS) entry which is preliminary data.</text>
</comment>
<dbReference type="SUPFAM" id="SSF103473">
    <property type="entry name" value="MFS general substrate transporter"/>
    <property type="match status" value="1"/>
</dbReference>
<evidence type="ECO:0000256" key="5">
    <source>
        <dbReference type="SAM" id="Phobius"/>
    </source>
</evidence>
<evidence type="ECO:0000256" key="4">
    <source>
        <dbReference type="ARBA" id="ARBA00023136"/>
    </source>
</evidence>
<dbReference type="Pfam" id="PF07690">
    <property type="entry name" value="MFS_1"/>
    <property type="match status" value="1"/>
</dbReference>
<evidence type="ECO:0000313" key="8">
    <source>
        <dbReference type="Proteomes" id="UP000535890"/>
    </source>
</evidence>
<feature type="transmembrane region" description="Helical" evidence="5">
    <location>
        <begin position="92"/>
        <end position="118"/>
    </location>
</feature>
<feature type="domain" description="Major facilitator superfamily (MFS) profile" evidence="6">
    <location>
        <begin position="1"/>
        <end position="131"/>
    </location>
</feature>
<accession>A0A7Y9J6M6</accession>
<gene>
    <name evidence="7" type="ORF">BJ983_003537</name>
</gene>